<dbReference type="Proteomes" id="UP000008237">
    <property type="component" value="Unassembled WGS sequence"/>
</dbReference>
<feature type="compositionally biased region" description="Basic and acidic residues" evidence="1">
    <location>
        <begin position="197"/>
        <end position="211"/>
    </location>
</feature>
<keyword evidence="4" id="KW-1185">Reference proteome</keyword>
<accession>E2BIV0</accession>
<feature type="compositionally biased region" description="Basic and acidic residues" evidence="1">
    <location>
        <begin position="635"/>
        <end position="646"/>
    </location>
</feature>
<evidence type="ECO:0000256" key="1">
    <source>
        <dbReference type="SAM" id="MobiDB-lite"/>
    </source>
</evidence>
<organism evidence="4">
    <name type="scientific">Harpegnathos saltator</name>
    <name type="common">Jerdon's jumping ant</name>
    <dbReference type="NCBI Taxonomy" id="610380"/>
    <lineage>
        <taxon>Eukaryota</taxon>
        <taxon>Metazoa</taxon>
        <taxon>Ecdysozoa</taxon>
        <taxon>Arthropoda</taxon>
        <taxon>Hexapoda</taxon>
        <taxon>Insecta</taxon>
        <taxon>Pterygota</taxon>
        <taxon>Neoptera</taxon>
        <taxon>Endopterygota</taxon>
        <taxon>Hymenoptera</taxon>
        <taxon>Apocrita</taxon>
        <taxon>Aculeata</taxon>
        <taxon>Formicoidea</taxon>
        <taxon>Formicidae</taxon>
        <taxon>Ponerinae</taxon>
        <taxon>Ponerini</taxon>
        <taxon>Harpegnathos</taxon>
    </lineage>
</organism>
<feature type="compositionally biased region" description="Basic and acidic residues" evidence="1">
    <location>
        <begin position="374"/>
        <end position="389"/>
    </location>
</feature>
<dbReference type="OrthoDB" id="6350087at2759"/>
<feature type="region of interest" description="Disordered" evidence="1">
    <location>
        <begin position="440"/>
        <end position="795"/>
    </location>
</feature>
<proteinExistence type="predicted"/>
<feature type="compositionally biased region" description="Basic and acidic residues" evidence="1">
    <location>
        <begin position="968"/>
        <end position="1008"/>
    </location>
</feature>
<dbReference type="STRING" id="610380.E2BIV0"/>
<feature type="region of interest" description="Disordered" evidence="1">
    <location>
        <begin position="808"/>
        <end position="1008"/>
    </location>
</feature>
<feature type="compositionally biased region" description="Basic and acidic residues" evidence="1">
    <location>
        <begin position="51"/>
        <end position="63"/>
    </location>
</feature>
<feature type="compositionally biased region" description="Basic and acidic residues" evidence="1">
    <location>
        <begin position="450"/>
        <end position="501"/>
    </location>
</feature>
<sequence length="1137" mass="133610">MQPGVTVALATVWLAVAAGVVGAVTPRPLRISHDQYSPASPSSHEVQQDQDDWRDRDQAKDQPLDLWIGSQRSISEDPAGPSLNAERNSPSEEPVKDIALSKQNSLASSWQTWLLKIGGSEFAADKVDYGGMPETLPREVPLSEPDDPFVADDTFQDQGPGSVEIYKLDLSKEKALLPTTTTPSAGLPARNKSKAPKKVERVSSTKTKTTEAIKSTISPKTLHRQSNFFEEQRTETPVNRDAFGVGGVPELQVGCEGLAAWSHKTKRSIDTSGKEEANVPAGLLLNVSSMIVDLEHASVDEVEDEENYEAVDELFRIWKMEELAAKRRKLNRGDIDPVLNAHYLNDRRSDELPVRGDLGETASRSRARRGNSRKLSDSAAMRDHEEANARRKTVSSDDDSSSRGRRLLWLAEANTEGFAGDERKRAKRRIDWGFGEDEGVVSSDELQTVNERRRQHEMRYHQDPGKRDERQRESNSEVEHIRRQYERMLEQRRREEEERLRRVQQGNRRTPGRWQEEEERRRDEMRRKQYEEYRRRIDDTSAPRRADDEETQRQQLEERRRQQEAARNRMQDEEEHRKREEEEQRRRLHEENARRSGFTTPVSDEEARKRTEEERRRSQDEGRRRQEQYRSQQEAQRRKEEEERRRTSQRGPARNLSEEDARRGLEEERRRQWSSEERQRQEDEKRRQQDPKKSEMPANLMRSGHPNELERRDWDRERRTQEEERRREQKLREYIARNRPINVNRTNADRNDDEYRGQTEEERRRQQDDELRLQDYLRRKRPLNVPPQSNQSIARELFDKRRLIEEARQRSSHFDPAAAKRRGPWAPTNIDPRSSLEEVRRRQEARRLARERQQRYEAEERRKELARRQQDEEARRLQEERWKEAARREEDARREQSRRYEEGRKRLEAARVQEERRRQETLRERGWGGGRTVERTRQPEAARSPDQDPRLEEHRRIQDSRPIPSYLVRDDARRLAERQRQQERARLEAERRRQEEESRIQQMTDQRRQQEIARLHALPVSARIIVRPGAGGSSSPSLLSRGSFENEIEFAGISPNREGVQAASFPAPPTTRPPVQSPGPCIWAVVQCCSRNNNRLTNCFESMGCPGVNWDSNPCRRSVTEAARQEVMKFYAAAENP</sequence>
<feature type="compositionally biased region" description="Basic and acidic residues" evidence="1">
    <location>
        <begin position="656"/>
        <end position="695"/>
    </location>
</feature>
<feature type="signal peptide" evidence="2">
    <location>
        <begin position="1"/>
        <end position="23"/>
    </location>
</feature>
<dbReference type="PROSITE" id="PS51090">
    <property type="entry name" value="CORTACTIN"/>
    <property type="match status" value="1"/>
</dbReference>
<evidence type="ECO:0000256" key="2">
    <source>
        <dbReference type="SAM" id="SignalP"/>
    </source>
</evidence>
<dbReference type="InterPro" id="IPR003134">
    <property type="entry name" value="Hs1_Cortactin"/>
</dbReference>
<dbReference type="AlphaFoldDB" id="E2BIV0"/>
<feature type="compositionally biased region" description="Basic and acidic residues" evidence="1">
    <location>
        <begin position="705"/>
        <end position="736"/>
    </location>
</feature>
<gene>
    <name evidence="3" type="ORF">EAI_13565</name>
</gene>
<dbReference type="OMA" id="FESMGCP"/>
<feature type="compositionally biased region" description="Polar residues" evidence="1">
    <location>
        <begin position="34"/>
        <end position="45"/>
    </location>
</feature>
<feature type="region of interest" description="Disordered" evidence="1">
    <location>
        <begin position="351"/>
        <end position="403"/>
    </location>
</feature>
<keyword evidence="2" id="KW-0732">Signal</keyword>
<feature type="compositionally biased region" description="Basic and acidic residues" evidence="1">
    <location>
        <begin position="834"/>
        <end position="959"/>
    </location>
</feature>
<feature type="region of interest" description="Disordered" evidence="1">
    <location>
        <begin position="179"/>
        <end position="217"/>
    </location>
</feature>
<dbReference type="EMBL" id="GL448535">
    <property type="protein sequence ID" value="EFN84382.1"/>
    <property type="molecule type" value="Genomic_DNA"/>
</dbReference>
<name>E2BIV0_HARSA</name>
<protein>
    <recommendedName>
        <fullName evidence="5">Reticulocyte-binding protein 2-like protein a</fullName>
    </recommendedName>
</protein>
<feature type="compositionally biased region" description="Basic and acidic residues" evidence="1">
    <location>
        <begin position="514"/>
        <end position="594"/>
    </location>
</feature>
<evidence type="ECO:0000313" key="4">
    <source>
        <dbReference type="Proteomes" id="UP000008237"/>
    </source>
</evidence>
<feature type="chain" id="PRO_5003158129" description="Reticulocyte-binding protein 2-like protein a" evidence="2">
    <location>
        <begin position="24"/>
        <end position="1137"/>
    </location>
</feature>
<feature type="compositionally biased region" description="Basic and acidic residues" evidence="1">
    <location>
        <begin position="605"/>
        <end position="628"/>
    </location>
</feature>
<evidence type="ECO:0008006" key="5">
    <source>
        <dbReference type="Google" id="ProtNLM"/>
    </source>
</evidence>
<feature type="compositionally biased region" description="Basic and acidic residues" evidence="1">
    <location>
        <begin position="747"/>
        <end position="777"/>
    </location>
</feature>
<feature type="region of interest" description="Disordered" evidence="1">
    <location>
        <begin position="32"/>
        <end position="100"/>
    </location>
</feature>
<evidence type="ECO:0000313" key="3">
    <source>
        <dbReference type="EMBL" id="EFN84382.1"/>
    </source>
</evidence>
<dbReference type="InParanoid" id="E2BIV0"/>
<reference evidence="3 4" key="1">
    <citation type="journal article" date="2010" name="Science">
        <title>Genomic comparison of the ants Camponotus floridanus and Harpegnathos saltator.</title>
        <authorList>
            <person name="Bonasio R."/>
            <person name="Zhang G."/>
            <person name="Ye C."/>
            <person name="Mutti N.S."/>
            <person name="Fang X."/>
            <person name="Qin N."/>
            <person name="Donahue G."/>
            <person name="Yang P."/>
            <person name="Li Q."/>
            <person name="Li C."/>
            <person name="Zhang P."/>
            <person name="Huang Z."/>
            <person name="Berger S.L."/>
            <person name="Reinberg D."/>
            <person name="Wang J."/>
            <person name="Liebig J."/>
        </authorList>
    </citation>
    <scope>NUCLEOTIDE SEQUENCE [LARGE SCALE GENOMIC DNA]</scope>
    <source>
        <strain evidence="3 4">R22 G/1</strain>
    </source>
</reference>